<keyword evidence="2" id="KW-1185">Reference proteome</keyword>
<accession>U6F5J0</accession>
<gene>
    <name evidence="1" type="ORF">LHCIRMBIA951_00408</name>
</gene>
<evidence type="ECO:0000313" key="2">
    <source>
        <dbReference type="Proteomes" id="UP000017248"/>
    </source>
</evidence>
<keyword evidence="1" id="KW-0808">Transferase</keyword>
<reference evidence="1" key="1">
    <citation type="submission" date="2013-09" db="EMBL/GenBank/DDBJ databases">
        <title>Draft Genome Sequence of five Lactobacillus helveticus strains CIRM-BIA 101T, 103, 104, 951 and 953 isolated from milk product.</title>
        <authorList>
            <person name="Valence F."/>
            <person name="Chuat V."/>
            <person name="Ma L."/>
            <person name="Creno S."/>
            <person name="Falentin H."/>
            <person name="Lortal S."/>
            <person name="Bizet C."/>
            <person name="Clermont D."/>
            <person name="Loux V."/>
            <person name="Bouchier C."/>
            <person name="Cousin S."/>
        </authorList>
    </citation>
    <scope>NUCLEOTIDE SEQUENCE [LARGE SCALE GENOMIC DNA]</scope>
    <source>
        <strain evidence="1">CIRM-BIA 951</strain>
    </source>
</reference>
<dbReference type="GO" id="GO:0016740">
    <property type="term" value="F:transferase activity"/>
    <property type="evidence" value="ECO:0007669"/>
    <property type="project" value="UniProtKB-KW"/>
</dbReference>
<dbReference type="AlphaFoldDB" id="U6F5J0"/>
<proteinExistence type="predicted"/>
<sequence length="41" mass="4601">MTVPVFYSISDDFTKYAAVSLNSLVKHADPATDYKTIQCIF</sequence>
<comment type="caution">
    <text evidence="1">The sequence shown here is derived from an EMBL/GenBank/DDBJ whole genome shotgun (WGS) entry which is preliminary data.</text>
</comment>
<protein>
    <submittedName>
        <fullName evidence="1">Lipopolysaccharide biosynthesis glycosyltransferase</fullName>
    </submittedName>
</protein>
<dbReference type="HOGENOM" id="CLU_3271850_0_0_9"/>
<name>U6F5J0_LACHE</name>
<dbReference type="Proteomes" id="UP000017248">
    <property type="component" value="Unassembled WGS sequence"/>
</dbReference>
<evidence type="ECO:0000313" key="1">
    <source>
        <dbReference type="EMBL" id="CDI59206.1"/>
    </source>
</evidence>
<organism evidence="1 2">
    <name type="scientific">Lactobacillus helveticus CIRM-BIA 951</name>
    <dbReference type="NCBI Taxonomy" id="1226334"/>
    <lineage>
        <taxon>Bacteria</taxon>
        <taxon>Bacillati</taxon>
        <taxon>Bacillota</taxon>
        <taxon>Bacilli</taxon>
        <taxon>Lactobacillales</taxon>
        <taxon>Lactobacillaceae</taxon>
        <taxon>Lactobacillus</taxon>
    </lineage>
</organism>
<dbReference type="EMBL" id="CBUK010000164">
    <property type="protein sequence ID" value="CDI59206.1"/>
    <property type="molecule type" value="Genomic_DNA"/>
</dbReference>